<name>A0A6B0UL38_IXORI</name>
<protein>
    <submittedName>
        <fullName evidence="1">Uncharacterized protein</fullName>
    </submittedName>
</protein>
<organism evidence="1">
    <name type="scientific">Ixodes ricinus</name>
    <name type="common">Common tick</name>
    <name type="synonym">Acarus ricinus</name>
    <dbReference type="NCBI Taxonomy" id="34613"/>
    <lineage>
        <taxon>Eukaryota</taxon>
        <taxon>Metazoa</taxon>
        <taxon>Ecdysozoa</taxon>
        <taxon>Arthropoda</taxon>
        <taxon>Chelicerata</taxon>
        <taxon>Arachnida</taxon>
        <taxon>Acari</taxon>
        <taxon>Parasitiformes</taxon>
        <taxon>Ixodida</taxon>
        <taxon>Ixodoidea</taxon>
        <taxon>Ixodidae</taxon>
        <taxon>Ixodinae</taxon>
        <taxon>Ixodes</taxon>
    </lineage>
</organism>
<dbReference type="AlphaFoldDB" id="A0A6B0UL38"/>
<sequence length="114" mass="12215">MCTAALQLRIQVLHHLAKALQVVMGAGVFGLLQVLHEGLDLPHAVVKLLQSTCQSVWVLNTVGVVLAGRRRTPGRRIAGRLPVRPSVPARLVCWIGVSPLHGNDAPTVRPDVGL</sequence>
<proteinExistence type="predicted"/>
<accession>A0A6B0UL38</accession>
<dbReference type="EMBL" id="GIFC01008303">
    <property type="protein sequence ID" value="MXU90386.1"/>
    <property type="molecule type" value="Transcribed_RNA"/>
</dbReference>
<evidence type="ECO:0000313" key="1">
    <source>
        <dbReference type="EMBL" id="MXU90386.1"/>
    </source>
</evidence>
<reference evidence="1" key="1">
    <citation type="submission" date="2019-12" db="EMBL/GenBank/DDBJ databases">
        <title>An insight into the sialome of adult female Ixodes ricinus ticks feeding for 6 days.</title>
        <authorList>
            <person name="Perner J."/>
            <person name="Ribeiro J.M.C."/>
        </authorList>
    </citation>
    <scope>NUCLEOTIDE SEQUENCE</scope>
    <source>
        <strain evidence="1">Semi-engorged</strain>
        <tissue evidence="1">Salivary glands</tissue>
    </source>
</reference>